<protein>
    <submittedName>
        <fullName evidence="1">Uncharacterized protein</fullName>
    </submittedName>
</protein>
<proteinExistence type="predicted"/>
<keyword evidence="2" id="KW-1185">Reference proteome</keyword>
<gene>
    <name evidence="1" type="ORF">QAD02_000055</name>
</gene>
<evidence type="ECO:0000313" key="1">
    <source>
        <dbReference type="EMBL" id="KAJ8668796.1"/>
    </source>
</evidence>
<comment type="caution">
    <text evidence="1">The sequence shown here is derived from an EMBL/GenBank/DDBJ whole genome shotgun (WGS) entry which is preliminary data.</text>
</comment>
<dbReference type="Proteomes" id="UP001239111">
    <property type="component" value="Chromosome 3"/>
</dbReference>
<accession>A0ACC2NCH2</accession>
<name>A0ACC2NCH2_9HYME</name>
<organism evidence="1 2">
    <name type="scientific">Eretmocerus hayati</name>
    <dbReference type="NCBI Taxonomy" id="131215"/>
    <lineage>
        <taxon>Eukaryota</taxon>
        <taxon>Metazoa</taxon>
        <taxon>Ecdysozoa</taxon>
        <taxon>Arthropoda</taxon>
        <taxon>Hexapoda</taxon>
        <taxon>Insecta</taxon>
        <taxon>Pterygota</taxon>
        <taxon>Neoptera</taxon>
        <taxon>Endopterygota</taxon>
        <taxon>Hymenoptera</taxon>
        <taxon>Apocrita</taxon>
        <taxon>Proctotrupomorpha</taxon>
        <taxon>Chalcidoidea</taxon>
        <taxon>Aphelinidae</taxon>
        <taxon>Aphelininae</taxon>
        <taxon>Eretmocerus</taxon>
    </lineage>
</organism>
<reference evidence="1" key="1">
    <citation type="submission" date="2023-04" db="EMBL/GenBank/DDBJ databases">
        <title>A chromosome-level genome assembly of the parasitoid wasp Eretmocerus hayati.</title>
        <authorList>
            <person name="Zhong Y."/>
            <person name="Liu S."/>
            <person name="Liu Y."/>
        </authorList>
    </citation>
    <scope>NUCLEOTIDE SEQUENCE</scope>
    <source>
        <strain evidence="1">ZJU_SS_LIU_2023</strain>
    </source>
</reference>
<dbReference type="EMBL" id="CM056743">
    <property type="protein sequence ID" value="KAJ8668796.1"/>
    <property type="molecule type" value="Genomic_DNA"/>
</dbReference>
<sequence length="420" mass="47953">MSTSGKLMVLLVFSSLVLKSESSRVSSFSRQIQFQNGSELVAFTMQKNNLIYISCEGIKKILKDSQRQLSRHCDLKVVTHTQDKVTEVSSCPIDTAINQDTENEPLPTARVVKVSKNNVVMFWADLARGDQLINLKSINIYLPDCSQETDSVILWGQYFVEIRHVIEQLIVLTRPKTYEVIYDNRDTCLRACSLLYNDQGSRMITPLEANLTKITEKSGEFIFPARFGSDLLSPSSCFLLSSEEKLNVSMVFNKNVFNLMGFDLGVTRRPKISTAHGILTICHEVYNTKFLNCSRGNLNKWFSLTFDSKFQGSLVHNLPDGGFLTLTVVKREMERKSFLLRLSRFDVHGKLRNVNDVMDLKCGDGLLYCFYVDMYQNIDGEMCVSVFRKVETVDVLTEEQINWLKPKLKNLELAHACYKF</sequence>
<evidence type="ECO:0000313" key="2">
    <source>
        <dbReference type="Proteomes" id="UP001239111"/>
    </source>
</evidence>